<evidence type="ECO:0000256" key="1">
    <source>
        <dbReference type="SAM" id="MobiDB-lite"/>
    </source>
</evidence>
<feature type="region of interest" description="Disordered" evidence="1">
    <location>
        <begin position="43"/>
        <end position="125"/>
    </location>
</feature>
<dbReference type="Pfam" id="PF03432">
    <property type="entry name" value="Relaxase"/>
    <property type="match status" value="1"/>
</dbReference>
<dbReference type="EMBL" id="CP019949">
    <property type="protein sequence ID" value="ARN83952.1"/>
    <property type="molecule type" value="Genomic_DNA"/>
</dbReference>
<dbReference type="InterPro" id="IPR005094">
    <property type="entry name" value="Endonuclease_MobA/VirD2"/>
</dbReference>
<geneLocation type="plasmid" evidence="4 5">
    <name>p1</name>
</geneLocation>
<feature type="compositionally biased region" description="Basic and acidic residues" evidence="1">
    <location>
        <begin position="946"/>
        <end position="992"/>
    </location>
</feature>
<proteinExistence type="predicted"/>
<dbReference type="InterPro" id="IPR040677">
    <property type="entry name" value="LPD7"/>
</dbReference>
<dbReference type="KEGG" id="mbry:B1812_22025"/>
<gene>
    <name evidence="4" type="ORF">B1812_22025</name>
</gene>
<evidence type="ECO:0000313" key="5">
    <source>
        <dbReference type="Proteomes" id="UP000193978"/>
    </source>
</evidence>
<feature type="compositionally biased region" description="Low complexity" evidence="1">
    <location>
        <begin position="112"/>
        <end position="125"/>
    </location>
</feature>
<sequence length="992" mass="109175">MINLAAYDLRPLSESLRCIRGSKDFRERQALLEAVDSGALLEAARPSPAPSSQLARAPATGLPYSGPRAPSRGADEIKEDEWAMRRPGSSRGGGPGARPAPSARSGGGASAGGSAVLSSPPSGVSPSITAKAGLAAGAQAAVVKLASYGSGSARAAALLNYQSDKGQLTLEREDGTLVTGKAAVDDLAAHWRDDDARQPSNDVFRVTLTFEGGLSPEEARAGLAVALDGHRYAWRIEERAEATAIHLVTLAAGARRDEYGKKERIYANEKSINRFHDKIEDAFGRDVDLSAPLWAHGVEGATTQLAALAKAGALPVETDARLSLEEAADRHFAKQPSNANRSKPAKFNPALEIAKTWRPTMRSSSPRDFAHVILSAKPGTDKEAFMDAARATLAHEFKGHEYVFVMHTNRQHIHVHAAVRLTSAAGEKLHPGIQDFNRWRQTLADEARERHIPMEAVRRFDQAHAPGYNLKDAKMVERGIAPESVRRRVERVKTREIHRPTREEGRRRATDAASEWKSLAARQAVVLPPLAAGAMRLYRAETVNHGSHRAPLFSVDRALAESYAAKGQPSRLVYLDVPADRISELRPSRQQPAKVFVVPPALSSLREPVSGIEETAILPFQRRAEAALTTREEQQRNILSEDKTVRTAETMGAAKRNMADAMARLGDYLPDGAVKDDLLRRSRDILDRAEAATKEQGRLDRNPGQIEGDRFVEPEPRNVGALFTNEKKGTEIHYNRHDRESGAFQTLAFIDSGKQLDVRDWSNRESVNAALRLASQKWDTLSVSGSDEYKETAARLAAEHGYKITNPELQDRIRELRAEIEAQRATVTEGKEQPGTRQTDAHVKSVPLSEAERQRPADQPTLNTTPAERAIELNSVRERVDVEAERETRQAARAKQAHESNAAAGTKGTPYRAPEEARAAREAERAIDNSSTREIPGDQAQSEAIKALRFEQRRVLDQASRDEQRRIDAENAERFRQEERRQDRDEAEGETR</sequence>
<keyword evidence="4" id="KW-0614">Plasmid</keyword>
<dbReference type="Proteomes" id="UP000193978">
    <property type="component" value="Plasmid p1"/>
</dbReference>
<accession>A0A1W6N280</accession>
<feature type="compositionally biased region" description="Basic and acidic residues" evidence="1">
    <location>
        <begin position="913"/>
        <end position="927"/>
    </location>
</feature>
<protein>
    <submittedName>
        <fullName evidence="4">Uncharacterized protein</fullName>
    </submittedName>
</protein>
<reference evidence="4 5" key="1">
    <citation type="submission" date="2017-02" db="EMBL/GenBank/DDBJ databases">
        <authorList>
            <person name="Peterson S.W."/>
        </authorList>
    </citation>
    <scope>NUCLEOTIDE SEQUENCE [LARGE SCALE GENOMIC DNA]</scope>
    <source>
        <strain evidence="4 5">S285</strain>
        <plasmid evidence="5">Plasmid p1</plasmid>
    </source>
</reference>
<feature type="domain" description="MobA/VirD2-like nuclease" evidence="2">
    <location>
        <begin position="365"/>
        <end position="449"/>
    </location>
</feature>
<evidence type="ECO:0000259" key="2">
    <source>
        <dbReference type="Pfam" id="PF03432"/>
    </source>
</evidence>
<feature type="region of interest" description="Disordered" evidence="1">
    <location>
        <begin position="824"/>
        <end position="992"/>
    </location>
</feature>
<dbReference type="AlphaFoldDB" id="A0A1W6N280"/>
<feature type="domain" description="Large polyvalent protein-associated" evidence="3">
    <location>
        <begin position="744"/>
        <end position="817"/>
    </location>
</feature>
<dbReference type="Pfam" id="PF18821">
    <property type="entry name" value="LPD7"/>
    <property type="match status" value="1"/>
</dbReference>
<dbReference type="OrthoDB" id="7199783at2"/>
<name>A0A1W6N280_9HYPH</name>
<evidence type="ECO:0000259" key="3">
    <source>
        <dbReference type="Pfam" id="PF18821"/>
    </source>
</evidence>
<dbReference type="RefSeq" id="WP_085773975.1">
    <property type="nucleotide sequence ID" value="NZ_AP027150.1"/>
</dbReference>
<organism evidence="4 5">
    <name type="scientific">Methylocystis bryophila</name>
    <dbReference type="NCBI Taxonomy" id="655015"/>
    <lineage>
        <taxon>Bacteria</taxon>
        <taxon>Pseudomonadati</taxon>
        <taxon>Pseudomonadota</taxon>
        <taxon>Alphaproteobacteria</taxon>
        <taxon>Hyphomicrobiales</taxon>
        <taxon>Methylocystaceae</taxon>
        <taxon>Methylocystis</taxon>
    </lineage>
</organism>
<feature type="compositionally biased region" description="Basic and acidic residues" evidence="1">
    <location>
        <begin position="829"/>
        <end position="843"/>
    </location>
</feature>
<feature type="compositionally biased region" description="Basic and acidic residues" evidence="1">
    <location>
        <begin position="869"/>
        <end position="890"/>
    </location>
</feature>
<feature type="compositionally biased region" description="Basic and acidic residues" evidence="1">
    <location>
        <begin position="73"/>
        <end position="84"/>
    </location>
</feature>
<evidence type="ECO:0000313" key="4">
    <source>
        <dbReference type="EMBL" id="ARN83952.1"/>
    </source>
</evidence>
<keyword evidence="5" id="KW-1185">Reference proteome</keyword>